<accession>A0A3L9XY72</accession>
<comment type="similarity">
    <text evidence="2">Belongs to the OmpP1/FadL family.</text>
</comment>
<dbReference type="PANTHER" id="PTHR35093">
    <property type="entry name" value="OUTER MEMBRANE PROTEIN NMB0088-RELATED"/>
    <property type="match status" value="1"/>
</dbReference>
<dbReference type="GO" id="GO:0009279">
    <property type="term" value="C:cell outer membrane"/>
    <property type="evidence" value="ECO:0007669"/>
    <property type="project" value="UniProtKB-SubCell"/>
</dbReference>
<dbReference type="SUPFAM" id="SSF56935">
    <property type="entry name" value="Porins"/>
    <property type="match status" value="1"/>
</dbReference>
<dbReference type="Proteomes" id="UP000281343">
    <property type="component" value="Unassembled WGS sequence"/>
</dbReference>
<evidence type="ECO:0000256" key="3">
    <source>
        <dbReference type="ARBA" id="ARBA00022452"/>
    </source>
</evidence>
<gene>
    <name evidence="9" type="ORF">D9R08_14330</name>
</gene>
<evidence type="ECO:0000256" key="2">
    <source>
        <dbReference type="ARBA" id="ARBA00008163"/>
    </source>
</evidence>
<keyword evidence="10" id="KW-1185">Reference proteome</keyword>
<evidence type="ECO:0000256" key="1">
    <source>
        <dbReference type="ARBA" id="ARBA00004571"/>
    </source>
</evidence>
<keyword evidence="6" id="KW-0472">Membrane</keyword>
<feature type="chain" id="PRO_5018116306" evidence="8">
    <location>
        <begin position="21"/>
        <end position="371"/>
    </location>
</feature>
<dbReference type="RefSeq" id="WP_121898748.1">
    <property type="nucleotide sequence ID" value="NZ_RCNT01000007.1"/>
</dbReference>
<organism evidence="9 10">
    <name type="scientific">Rhodophyticola porphyridii</name>
    <dbReference type="NCBI Taxonomy" id="1852017"/>
    <lineage>
        <taxon>Bacteria</taxon>
        <taxon>Pseudomonadati</taxon>
        <taxon>Pseudomonadota</taxon>
        <taxon>Alphaproteobacteria</taxon>
        <taxon>Rhodobacterales</taxon>
        <taxon>Roseobacteraceae</taxon>
        <taxon>Rhodophyticola</taxon>
    </lineage>
</organism>
<keyword evidence="3" id="KW-1134">Transmembrane beta strand</keyword>
<evidence type="ECO:0000256" key="7">
    <source>
        <dbReference type="ARBA" id="ARBA00023237"/>
    </source>
</evidence>
<evidence type="ECO:0000256" key="6">
    <source>
        <dbReference type="ARBA" id="ARBA00023136"/>
    </source>
</evidence>
<feature type="signal peptide" evidence="8">
    <location>
        <begin position="1"/>
        <end position="20"/>
    </location>
</feature>
<dbReference type="Gene3D" id="2.40.160.60">
    <property type="entry name" value="Outer membrane protein transport protein (OMPP1/FadL/TodX)"/>
    <property type="match status" value="1"/>
</dbReference>
<keyword evidence="4" id="KW-0812">Transmembrane</keyword>
<reference evidence="9 10" key="1">
    <citation type="submission" date="2018-10" db="EMBL/GenBank/DDBJ databases">
        <authorList>
            <person name="Jung H.S."/>
            <person name="Jeon C.O."/>
        </authorList>
    </citation>
    <scope>NUCLEOTIDE SEQUENCE [LARGE SCALE GENOMIC DNA]</scope>
    <source>
        <strain evidence="9 10">MA-7-27</strain>
    </source>
</reference>
<dbReference type="PANTHER" id="PTHR35093:SF8">
    <property type="entry name" value="OUTER MEMBRANE PROTEIN NMB0088-RELATED"/>
    <property type="match status" value="1"/>
</dbReference>
<comment type="subcellular location">
    <subcellularLocation>
        <location evidence="1">Cell outer membrane</location>
        <topology evidence="1">Multi-pass membrane protein</topology>
    </subcellularLocation>
</comment>
<evidence type="ECO:0000256" key="8">
    <source>
        <dbReference type="SAM" id="SignalP"/>
    </source>
</evidence>
<proteinExistence type="inferred from homology"/>
<dbReference type="EMBL" id="RCNT01000007">
    <property type="protein sequence ID" value="RMA41489.1"/>
    <property type="molecule type" value="Genomic_DNA"/>
</dbReference>
<comment type="caution">
    <text evidence="9">The sequence shown here is derived from an EMBL/GenBank/DDBJ whole genome shotgun (WGS) entry which is preliminary data.</text>
</comment>
<dbReference type="AlphaFoldDB" id="A0A3L9XY72"/>
<evidence type="ECO:0000256" key="4">
    <source>
        <dbReference type="ARBA" id="ARBA00022692"/>
    </source>
</evidence>
<dbReference type="OrthoDB" id="6679728at2"/>
<evidence type="ECO:0000313" key="10">
    <source>
        <dbReference type="Proteomes" id="UP000281343"/>
    </source>
</evidence>
<evidence type="ECO:0000313" key="9">
    <source>
        <dbReference type="EMBL" id="RMA41489.1"/>
    </source>
</evidence>
<keyword evidence="5 8" id="KW-0732">Signal</keyword>
<sequence>MKHIAAASAALLASTAIASADISRTDQSMRVLFEDVGPTGNYVELSFGRVMPEANTPSLPNPLRDYTLPGFAFLHRMNDQLSFAVIYDNPFGAGVGYPGFATAAPAGLPFFGGNANVETQALTVTGRYEFGNGFSVHAGLRALDSTGTIYTRVTPTLPPAFSDLNASSSEPGLGYLVGAAYEIPDIALRVALTYHSAIDVSFTGTEATVNPETGVAAVTVDTAFEVEFPESISLEFQSGIAEDTLLFGSIRHAFWDGFNVTTPGAGRYVNFTSDSTTYTIGVGRRFNENWSGSIAYTHRTSGTTPSDTALSPTTGLNSITLAGQYEQDAITVSGGVTYGMPGDQIVNSALGPLSFEDNEVVAVGLRVGFRF</sequence>
<evidence type="ECO:0000256" key="5">
    <source>
        <dbReference type="ARBA" id="ARBA00022729"/>
    </source>
</evidence>
<dbReference type="GO" id="GO:0015483">
    <property type="term" value="F:long-chain fatty acid transporting porin activity"/>
    <property type="evidence" value="ECO:0007669"/>
    <property type="project" value="TreeGrafter"/>
</dbReference>
<protein>
    <submittedName>
        <fullName evidence="9">Transporter</fullName>
    </submittedName>
</protein>
<keyword evidence="7" id="KW-0998">Cell outer membrane</keyword>
<dbReference type="Pfam" id="PF03349">
    <property type="entry name" value="Toluene_X"/>
    <property type="match status" value="1"/>
</dbReference>
<dbReference type="InterPro" id="IPR005017">
    <property type="entry name" value="OMPP1/FadL/TodX"/>
</dbReference>
<name>A0A3L9XY72_9RHOB</name>